<feature type="transmembrane region" description="Helical" evidence="1">
    <location>
        <begin position="9"/>
        <end position="28"/>
    </location>
</feature>
<keyword evidence="1" id="KW-0812">Transmembrane</keyword>
<dbReference type="Pfam" id="PF10067">
    <property type="entry name" value="DUF2306"/>
    <property type="match status" value="1"/>
</dbReference>
<protein>
    <submittedName>
        <fullName evidence="2">Uncharacterized protein</fullName>
    </submittedName>
</protein>
<feature type="transmembrane region" description="Helical" evidence="1">
    <location>
        <begin position="48"/>
        <end position="67"/>
    </location>
</feature>
<feature type="transmembrane region" description="Helical" evidence="1">
    <location>
        <begin position="87"/>
        <end position="106"/>
    </location>
</feature>
<accession>A0A091BJ53</accession>
<evidence type="ECO:0000313" key="3">
    <source>
        <dbReference type="Proteomes" id="UP000029392"/>
    </source>
</evidence>
<feature type="non-terminal residue" evidence="2">
    <location>
        <position position="145"/>
    </location>
</feature>
<feature type="transmembrane region" description="Helical" evidence="1">
    <location>
        <begin position="112"/>
        <end position="130"/>
    </location>
</feature>
<keyword evidence="1" id="KW-1133">Transmembrane helix</keyword>
<sequence length="145" mass="16334">MNPTQLKSIAYHAWLLLLAALGAYYLYRAIDYRFLHAGRLGPSLFDKQLWYVAHAAFALPVIFGAPLQFVPALRRARPRLHRVIGKAYVYGASLAALMAIWLGATIEYEGSRLSLVLTGLLWLGFTLAAWRSAVRKDFESPRLSR</sequence>
<evidence type="ECO:0000313" key="2">
    <source>
        <dbReference type="EMBL" id="KFN51552.1"/>
    </source>
</evidence>
<evidence type="ECO:0000256" key="1">
    <source>
        <dbReference type="SAM" id="Phobius"/>
    </source>
</evidence>
<keyword evidence="1" id="KW-0472">Membrane</keyword>
<comment type="caution">
    <text evidence="2">The sequence shown here is derived from an EMBL/GenBank/DDBJ whole genome shotgun (WGS) entry which is preliminary data.</text>
</comment>
<dbReference type="Proteomes" id="UP000029392">
    <property type="component" value="Unassembled WGS sequence"/>
</dbReference>
<dbReference type="eggNOG" id="ENOG503305Z">
    <property type="taxonomic scope" value="Bacteria"/>
</dbReference>
<dbReference type="EMBL" id="AVCH01000064">
    <property type="protein sequence ID" value="KFN51552.1"/>
    <property type="molecule type" value="Genomic_DNA"/>
</dbReference>
<dbReference type="InterPro" id="IPR018750">
    <property type="entry name" value="DUF2306_membrane"/>
</dbReference>
<organism evidence="2 3">
    <name type="scientific">Arenimonas malthae CC-JY-1</name>
    <dbReference type="NCBI Taxonomy" id="1384054"/>
    <lineage>
        <taxon>Bacteria</taxon>
        <taxon>Pseudomonadati</taxon>
        <taxon>Pseudomonadota</taxon>
        <taxon>Gammaproteobacteria</taxon>
        <taxon>Lysobacterales</taxon>
        <taxon>Lysobacteraceae</taxon>
        <taxon>Arenimonas</taxon>
    </lineage>
</organism>
<proteinExistence type="predicted"/>
<keyword evidence="3" id="KW-1185">Reference proteome</keyword>
<gene>
    <name evidence="2" type="ORF">N790_14690</name>
</gene>
<reference evidence="2 3" key="1">
    <citation type="submission" date="2013-09" db="EMBL/GenBank/DDBJ databases">
        <title>Genome sequencing of Arenimonas malthae.</title>
        <authorList>
            <person name="Chen F."/>
            <person name="Wang G."/>
        </authorList>
    </citation>
    <scope>NUCLEOTIDE SEQUENCE [LARGE SCALE GENOMIC DNA]</scope>
    <source>
        <strain evidence="2 3">CC-JY-1</strain>
    </source>
</reference>
<dbReference type="AlphaFoldDB" id="A0A091BJ53"/>
<name>A0A091BJ53_9GAMM</name>
<dbReference type="STRING" id="1384054.N790_14690"/>
<dbReference type="RefSeq" id="WP_169742139.1">
    <property type="nucleotide sequence ID" value="NZ_AVCH01000064.1"/>
</dbReference>